<dbReference type="GO" id="GO:0048259">
    <property type="term" value="P:regulation of receptor-mediated endocytosis"/>
    <property type="evidence" value="ECO:0007669"/>
    <property type="project" value="TreeGrafter"/>
</dbReference>
<evidence type="ECO:0000313" key="5">
    <source>
        <dbReference type="EMBL" id="KAL0275143.1"/>
    </source>
</evidence>
<dbReference type="InterPro" id="IPR010483">
    <property type="entry name" value="Alpha_2_MRAP_C"/>
</dbReference>
<proteinExistence type="predicted"/>
<evidence type="ECO:0000259" key="3">
    <source>
        <dbReference type="Pfam" id="PF06400"/>
    </source>
</evidence>
<dbReference type="GO" id="GO:0048019">
    <property type="term" value="F:receptor antagonist activity"/>
    <property type="evidence" value="ECO:0007669"/>
    <property type="project" value="InterPro"/>
</dbReference>
<reference evidence="5" key="1">
    <citation type="journal article" date="2024" name="Gigascience">
        <title>Chromosome-level genome of the poultry shaft louse Menopon gallinae provides insight into the host-switching and adaptive evolution of parasitic lice.</title>
        <authorList>
            <person name="Xu Y."/>
            <person name="Ma L."/>
            <person name="Liu S."/>
            <person name="Liang Y."/>
            <person name="Liu Q."/>
            <person name="He Z."/>
            <person name="Tian L."/>
            <person name="Duan Y."/>
            <person name="Cai W."/>
            <person name="Li H."/>
            <person name="Song F."/>
        </authorList>
    </citation>
    <scope>NUCLEOTIDE SEQUENCE</scope>
    <source>
        <strain evidence="5">Cailab_2023a</strain>
    </source>
</reference>
<feature type="coiled-coil region" evidence="1">
    <location>
        <begin position="333"/>
        <end position="360"/>
    </location>
</feature>
<protein>
    <recommendedName>
        <fullName evidence="6">Alpha-2-macroglobulin receptor-associated protein</fullName>
    </recommendedName>
</protein>
<dbReference type="InterPro" id="IPR038003">
    <property type="entry name" value="A2-macroglobuin_RAP"/>
</dbReference>
<dbReference type="CDD" id="cd14808">
    <property type="entry name" value="RAP_D3"/>
    <property type="match status" value="1"/>
</dbReference>
<feature type="signal peptide" evidence="2">
    <location>
        <begin position="1"/>
        <end position="20"/>
    </location>
</feature>
<dbReference type="Pfam" id="PF06400">
    <property type="entry name" value="Alpha-2-MRAP_N"/>
    <property type="match status" value="1"/>
</dbReference>
<accession>A0AAW2I049</accession>
<sequence length="365" mass="43294">MLRYTLVLCLFCSLFLSSESLNKYSAEANVRPEDKPLLLNPNVNFRTLEKPFRMAKLNLLWSKAQRRLTETKLKSLFSELKIHDKEEISWKRYKAEGHDKDGLKEAELREKLIGIMSTYGLLEHFQDVSDPQKVKAFKALNDPSITYLNKSLFKDKRLNQLWEKAERAGFTSEELLALHEEFNHHQQKIDQYYTLLNEIEKERENEHHENTIDEKHDKFNMLSNEEDKENKGYDAKASALRDLHTELKDGFDRLHMIAAKGPSSREFVEPQVQYLWRVAVESNFSNDELESLKTELHHYEHRLLKLRHLHAEAEFNHERREVKLAGRKPTEGMLMMDETIKKQERKVEKLRLDLEARIMQKHIEL</sequence>
<evidence type="ECO:0000256" key="2">
    <source>
        <dbReference type="SAM" id="SignalP"/>
    </source>
</evidence>
<gene>
    <name evidence="5" type="ORF">PYX00_003099</name>
</gene>
<dbReference type="InterPro" id="IPR036744">
    <property type="entry name" value="RAP_sf"/>
</dbReference>
<dbReference type="AlphaFoldDB" id="A0AAW2I049"/>
<organism evidence="5">
    <name type="scientific">Menopon gallinae</name>
    <name type="common">poultry shaft louse</name>
    <dbReference type="NCBI Taxonomy" id="328185"/>
    <lineage>
        <taxon>Eukaryota</taxon>
        <taxon>Metazoa</taxon>
        <taxon>Ecdysozoa</taxon>
        <taxon>Arthropoda</taxon>
        <taxon>Hexapoda</taxon>
        <taxon>Insecta</taxon>
        <taxon>Pterygota</taxon>
        <taxon>Neoptera</taxon>
        <taxon>Paraneoptera</taxon>
        <taxon>Psocodea</taxon>
        <taxon>Troctomorpha</taxon>
        <taxon>Phthiraptera</taxon>
        <taxon>Amblycera</taxon>
        <taxon>Menoponidae</taxon>
        <taxon>Menopon</taxon>
    </lineage>
</organism>
<dbReference type="Gene3D" id="1.20.81.10">
    <property type="entry name" value="RAP domain"/>
    <property type="match status" value="3"/>
</dbReference>
<feature type="domain" description="Alpha-2-macroglobulin RAP C-terminal" evidence="4">
    <location>
        <begin position="152"/>
        <end position="365"/>
    </location>
</feature>
<keyword evidence="1" id="KW-0175">Coiled coil</keyword>
<dbReference type="InterPro" id="IPR037999">
    <property type="entry name" value="RAP_D3"/>
</dbReference>
<dbReference type="CDD" id="cd14806">
    <property type="entry name" value="RAP_D1"/>
    <property type="match status" value="1"/>
</dbReference>
<evidence type="ECO:0000259" key="4">
    <source>
        <dbReference type="Pfam" id="PF06401"/>
    </source>
</evidence>
<dbReference type="SUPFAM" id="SSF47045">
    <property type="entry name" value="RAP domain-like"/>
    <property type="match status" value="3"/>
</dbReference>
<dbReference type="Pfam" id="PF06401">
    <property type="entry name" value="Alpha-2-MRAP_C"/>
    <property type="match status" value="1"/>
</dbReference>
<evidence type="ECO:0000256" key="1">
    <source>
        <dbReference type="SAM" id="Coils"/>
    </source>
</evidence>
<comment type="caution">
    <text evidence="5">The sequence shown here is derived from an EMBL/GenBank/DDBJ whole genome shotgun (WGS) entry which is preliminary data.</text>
</comment>
<name>A0AAW2I049_9NEOP</name>
<feature type="domain" description="Alpha-2-macroglobulin receptor-associated protein" evidence="3">
    <location>
        <begin position="8"/>
        <end position="132"/>
    </location>
</feature>
<feature type="chain" id="PRO_5043598549" description="Alpha-2-macroglobulin receptor-associated protein" evidence="2">
    <location>
        <begin position="21"/>
        <end position="365"/>
    </location>
</feature>
<dbReference type="PANTHER" id="PTHR16560">
    <property type="entry name" value="ALPHA-2-MACROGLOBULIN RECEPTOR-ASSOCIATED PROTEIN"/>
    <property type="match status" value="1"/>
</dbReference>
<keyword evidence="2" id="KW-0732">Signal</keyword>
<dbReference type="GO" id="GO:0050750">
    <property type="term" value="F:low-density lipoprotein particle receptor binding"/>
    <property type="evidence" value="ECO:0007669"/>
    <property type="project" value="InterPro"/>
</dbReference>
<dbReference type="InterPro" id="IPR009066">
    <property type="entry name" value="MG_RAP_rcpt_1"/>
</dbReference>
<evidence type="ECO:0008006" key="6">
    <source>
        <dbReference type="Google" id="ProtNLM"/>
    </source>
</evidence>
<dbReference type="PANTHER" id="PTHR16560:SF2">
    <property type="entry name" value="ALPHA-2-MACROGLOBULIN RECEPTOR-ASSOCIATED PROTEIN"/>
    <property type="match status" value="1"/>
</dbReference>
<dbReference type="GO" id="GO:0008201">
    <property type="term" value="F:heparin binding"/>
    <property type="evidence" value="ECO:0007669"/>
    <property type="project" value="InterPro"/>
</dbReference>
<dbReference type="GO" id="GO:0005783">
    <property type="term" value="C:endoplasmic reticulum"/>
    <property type="evidence" value="ECO:0007669"/>
    <property type="project" value="InterPro"/>
</dbReference>
<dbReference type="EMBL" id="JARGDH010000002">
    <property type="protein sequence ID" value="KAL0275143.1"/>
    <property type="molecule type" value="Genomic_DNA"/>
</dbReference>